<evidence type="ECO:0000256" key="5">
    <source>
        <dbReference type="ARBA" id="ARBA00010617"/>
    </source>
</evidence>
<dbReference type="InterPro" id="IPR017972">
    <property type="entry name" value="Cyt_P450_CS"/>
</dbReference>
<evidence type="ECO:0000256" key="7">
    <source>
        <dbReference type="ARBA" id="ARBA00022723"/>
    </source>
</evidence>
<keyword evidence="6 14" id="KW-0349">Heme</keyword>
<dbReference type="InterPro" id="IPR001128">
    <property type="entry name" value="Cyt_P450"/>
</dbReference>
<evidence type="ECO:0000256" key="6">
    <source>
        <dbReference type="ARBA" id="ARBA00022617"/>
    </source>
</evidence>
<keyword evidence="9" id="KW-0492">Microsome</keyword>
<evidence type="ECO:0000256" key="1">
    <source>
        <dbReference type="ARBA" id="ARBA00001971"/>
    </source>
</evidence>
<evidence type="ECO:0000256" key="11">
    <source>
        <dbReference type="ARBA" id="ARBA00023004"/>
    </source>
</evidence>
<keyword evidence="10" id="KW-0560">Oxidoreductase</keyword>
<keyword evidence="12" id="KW-0503">Monooxygenase</keyword>
<evidence type="ECO:0000256" key="4">
    <source>
        <dbReference type="ARBA" id="ARBA00004406"/>
    </source>
</evidence>
<evidence type="ECO:0000256" key="14">
    <source>
        <dbReference type="PIRSR" id="PIRSR602401-1"/>
    </source>
</evidence>
<comment type="function">
    <text evidence="2">May be involved in the metabolism of insect hormones and in the breakdown of synthetic insecticides.</text>
</comment>
<dbReference type="GO" id="GO:0004497">
    <property type="term" value="F:monooxygenase activity"/>
    <property type="evidence" value="ECO:0007669"/>
    <property type="project" value="UniProtKB-KW"/>
</dbReference>
<evidence type="ECO:0000256" key="8">
    <source>
        <dbReference type="ARBA" id="ARBA00022824"/>
    </source>
</evidence>
<dbReference type="FunFam" id="1.10.630.10:FF:000035">
    <property type="entry name" value="CYtochrome P450 family"/>
    <property type="match status" value="1"/>
</dbReference>
<keyword evidence="16" id="KW-1185">Reference proteome</keyword>
<comment type="cofactor">
    <cofactor evidence="1 14">
        <name>heme</name>
        <dbReference type="ChEBI" id="CHEBI:30413"/>
    </cofactor>
</comment>
<dbReference type="InterPro" id="IPR036396">
    <property type="entry name" value="Cyt_P450_sf"/>
</dbReference>
<gene>
    <name evidence="15" type="ORF">HW555_010829</name>
</gene>
<dbReference type="Pfam" id="PF00067">
    <property type="entry name" value="p450"/>
    <property type="match status" value="5"/>
</dbReference>
<dbReference type="Gene3D" id="1.10.630.10">
    <property type="entry name" value="Cytochrome P450"/>
    <property type="match status" value="5"/>
</dbReference>
<dbReference type="Proteomes" id="UP000648187">
    <property type="component" value="Unassembled WGS sequence"/>
</dbReference>
<reference evidence="15" key="1">
    <citation type="submission" date="2020-08" db="EMBL/GenBank/DDBJ databases">
        <title>Spodoptera exigua strain:BAW_Kor-Di-RS1 Genome sequencing and assembly.</title>
        <authorList>
            <person name="Kim J."/>
            <person name="Nam H.Y."/>
            <person name="Kwon M."/>
            <person name="Choi J.H."/>
            <person name="Cho S.R."/>
            <person name="Kim G.-H."/>
        </authorList>
    </citation>
    <scope>NUCLEOTIDE SEQUENCE</scope>
    <source>
        <strain evidence="15">BAW_Kor-Di-RS1</strain>
        <tissue evidence="15">Whole-body</tissue>
    </source>
</reference>
<dbReference type="PRINTS" id="PR00463">
    <property type="entry name" value="EP450I"/>
</dbReference>
<sequence>MIVITDPDDLGTVANTCLTKSYFYDFAKDFLNNGLITADAATWKTHRKLLNPAFNQQVLNTFMSEINLQAKNFTSRLEEKVEEEPFDTRHHFIDFTLKIVSRTSLGLDAKDQKMIDNDYAEAVDSMLNSYCERSQKLWLHFSFVFNISALKRKQDELKARLNGYINPVIKKRKTDLKTKSFTDENDTTRTGKFKPLLDLMLHLADEKDAFTDDEIRQHLDTFVAAAYDTTSTALTYTMICIGSYKDVQEKILEEIHEVVGNKEDIGKEELTKLVYLEAVIKETLRLYPVVPWIGRNIDINVKLKNYTVQAGSTCFMGIYGLHCHPMWGPDVMEFKPERWLNPATVPNNPNVFSPFGIGKRYCIGKQYSMMVMKTTLAHLIRRYQVNSNIENVVSEFDVVLKPVSGHLITLSSRNLWSYLQKIFHYSLEKGGVLELWIGPHSVYVLTDPDEILTVSNTCLNKAYFYEFGKEYLKNGLITSEASIWRSHRKLLDAAFSQKVLDTFVDEMNTQTQGLVTHLSAQVGKGPFDVRQYLINYTLKTVIMKRKSDLKNNNKDGVEIDKVKSGKFKPALDQMLQLADEHHVFSDEEIREHLDTFVAAAYDTTSGTLIYVLLAIGSHPEVQEKILAEIQAVQPNKNENISKLDLQKLVYVEAVIKEALRLYSPMPGVARKIQKDVKLKNYTLRSGSTCILSLYGVGHHPMWGPDVNEFKPERWFDIANFPTNPNAFGSFGIGRRNCIGKQFAMTVMKLAVVYLVRNYHLLSDISKLESEYDIVLKAVSGHLIIFLLWCWWRPRPRSPPTYPGALPIIGHLHLLIKSRNDKWSLMKRIGDYVVENGGISQLRIGPRTVYVMNDPVDVGVIANTCFEKAYFYKFSQDFLGNGLITADAAMWKIHRKLLNPAFSQQILNTFLNEVNVQARNLASQLTTVAGTKPVDVHDFLVKHILRVVCHQDMIDNDYAKAVDEIVAILCHRGLNTWLHPSFIYNRTAMKRKEQELTTSIKNMINPIIKKRKVDLQANDIMANDDSSMTGKFKPMLDLLLHLSDEESVLTDDEIREHLDSFVAASYDTTSSALKTMLLVLGSYPDVQERVYKEVEDVFQNNDDLTKHDMSKLVYLEAVIKEAMRLYDSIPWVARKIHTDILLPKYTLRSGSTCILSLYGLHRHSSWGPDVHQFKPERWLKPATLPTNPNVYAAFGIGKRNCIGKQYTLMVLKTSLAHIVRKFHVTVLALIFVVVCLMWCWRPRSCSPPKYPGALPIIGHIPDLLRNLNDLWSYLKEICDYMIEHDGCISLQVGPQYIYVVCDPEDAGVIANKCFEKSYHYKFANKFIKNGLLTLTNPKPNDNYKNIIVSAAKWKVHRKILNPAFNPLVLNTYTDEMNVQARNLVSSLLPLAEKGPVNIKGCITDFVLRLICRTSLGLKAEDQEMIAKDYAKAIDEISKVYNTRGFNVWLYPTFIYKLSALKRKEQELITRIENIINPVRKLKPLLDLLLHLGDEEHVFSDIEIKEHLNTFVLAAYDTTSAVLRDTIVMEVFQNEDIDKNDLPKLVYSEAVIKEVLRLYPPVPFVARNLQTDVVLSKYTLRAGNTCALSLYDLNRHSSWGPDAREFNPDRWLNPDTLPENPNAFAGFSIGKRNCIGKKYAMMTLKTTLAYIVRQFHISADITRLKWKMEVILKPTTPALMTLSLRS</sequence>
<keyword evidence="7 14" id="KW-0479">Metal-binding</keyword>
<keyword evidence="11 14" id="KW-0408">Iron</keyword>
<protein>
    <recommendedName>
        <fullName evidence="17">Cytochrome p450</fullName>
    </recommendedName>
</protein>
<evidence type="ECO:0000256" key="2">
    <source>
        <dbReference type="ARBA" id="ARBA00003690"/>
    </source>
</evidence>
<name>A0A835G9Z0_SPOEX</name>
<dbReference type="GO" id="GO:0005789">
    <property type="term" value="C:endoplasmic reticulum membrane"/>
    <property type="evidence" value="ECO:0007669"/>
    <property type="project" value="UniProtKB-SubCell"/>
</dbReference>
<comment type="caution">
    <text evidence="15">The sequence shown here is derived from an EMBL/GenBank/DDBJ whole genome shotgun (WGS) entry which is preliminary data.</text>
</comment>
<dbReference type="GO" id="GO:0005506">
    <property type="term" value="F:iron ion binding"/>
    <property type="evidence" value="ECO:0007669"/>
    <property type="project" value="InterPro"/>
</dbReference>
<evidence type="ECO:0000256" key="12">
    <source>
        <dbReference type="ARBA" id="ARBA00023033"/>
    </source>
</evidence>
<dbReference type="InterPro" id="IPR050196">
    <property type="entry name" value="Cytochrome_P450_Monoox"/>
</dbReference>
<accession>A0A835G9Z0</accession>
<dbReference type="EMBL" id="JACKWZ010000288">
    <property type="protein sequence ID" value="KAF9409938.1"/>
    <property type="molecule type" value="Genomic_DNA"/>
</dbReference>
<organism evidence="15 16">
    <name type="scientific">Spodoptera exigua</name>
    <name type="common">Beet armyworm</name>
    <name type="synonym">Noctua fulgens</name>
    <dbReference type="NCBI Taxonomy" id="7107"/>
    <lineage>
        <taxon>Eukaryota</taxon>
        <taxon>Metazoa</taxon>
        <taxon>Ecdysozoa</taxon>
        <taxon>Arthropoda</taxon>
        <taxon>Hexapoda</taxon>
        <taxon>Insecta</taxon>
        <taxon>Pterygota</taxon>
        <taxon>Neoptera</taxon>
        <taxon>Endopterygota</taxon>
        <taxon>Lepidoptera</taxon>
        <taxon>Glossata</taxon>
        <taxon>Ditrysia</taxon>
        <taxon>Noctuoidea</taxon>
        <taxon>Noctuidae</taxon>
        <taxon>Amphipyrinae</taxon>
        <taxon>Spodoptera</taxon>
    </lineage>
</organism>
<keyword evidence="8" id="KW-0256">Endoplasmic reticulum</keyword>
<evidence type="ECO:0000256" key="9">
    <source>
        <dbReference type="ARBA" id="ARBA00022848"/>
    </source>
</evidence>
<comment type="subcellular location">
    <subcellularLocation>
        <location evidence="4">Endoplasmic reticulum membrane</location>
        <topology evidence="4">Peripheral membrane protein</topology>
    </subcellularLocation>
    <subcellularLocation>
        <location evidence="3">Microsome membrane</location>
        <topology evidence="3">Peripheral membrane protein</topology>
    </subcellularLocation>
</comment>
<dbReference type="InterPro" id="IPR002401">
    <property type="entry name" value="Cyt_P450_E_grp-I"/>
</dbReference>
<dbReference type="GO" id="GO:0020037">
    <property type="term" value="F:heme binding"/>
    <property type="evidence" value="ECO:0007669"/>
    <property type="project" value="InterPro"/>
</dbReference>
<feature type="binding site" description="axial binding residue" evidence="14">
    <location>
        <position position="362"/>
    </location>
    <ligand>
        <name>heme</name>
        <dbReference type="ChEBI" id="CHEBI:30413"/>
    </ligand>
    <ligandPart>
        <name>Fe</name>
        <dbReference type="ChEBI" id="CHEBI:18248"/>
    </ligandPart>
</feature>
<keyword evidence="13" id="KW-0472">Membrane</keyword>
<evidence type="ECO:0000256" key="3">
    <source>
        <dbReference type="ARBA" id="ARBA00004174"/>
    </source>
</evidence>
<evidence type="ECO:0000313" key="16">
    <source>
        <dbReference type="Proteomes" id="UP000648187"/>
    </source>
</evidence>
<evidence type="ECO:0000256" key="10">
    <source>
        <dbReference type="ARBA" id="ARBA00023002"/>
    </source>
</evidence>
<dbReference type="PROSITE" id="PS00086">
    <property type="entry name" value="CYTOCHROME_P450"/>
    <property type="match status" value="4"/>
</dbReference>
<evidence type="ECO:0000256" key="13">
    <source>
        <dbReference type="ARBA" id="ARBA00023136"/>
    </source>
</evidence>
<evidence type="ECO:0008006" key="17">
    <source>
        <dbReference type="Google" id="ProtNLM"/>
    </source>
</evidence>
<dbReference type="GO" id="GO:0016705">
    <property type="term" value="F:oxidoreductase activity, acting on paired donors, with incorporation or reduction of molecular oxygen"/>
    <property type="evidence" value="ECO:0007669"/>
    <property type="project" value="InterPro"/>
</dbReference>
<dbReference type="SUPFAM" id="SSF48264">
    <property type="entry name" value="Cytochrome P450"/>
    <property type="match status" value="4"/>
</dbReference>
<comment type="similarity">
    <text evidence="5">Belongs to the cytochrome P450 family.</text>
</comment>
<dbReference type="PANTHER" id="PTHR24291:SF189">
    <property type="entry name" value="CYTOCHROME P450 4C3-RELATED"/>
    <property type="match status" value="1"/>
</dbReference>
<dbReference type="PANTHER" id="PTHR24291">
    <property type="entry name" value="CYTOCHROME P450 FAMILY 4"/>
    <property type="match status" value="1"/>
</dbReference>
<proteinExistence type="inferred from homology"/>
<dbReference type="PRINTS" id="PR00385">
    <property type="entry name" value="P450"/>
</dbReference>
<evidence type="ECO:0000313" key="15">
    <source>
        <dbReference type="EMBL" id="KAF9409938.1"/>
    </source>
</evidence>